<gene>
    <name evidence="1" type="ORF">S12H4_34120</name>
</gene>
<name>X1TCB4_9ZZZZ</name>
<protein>
    <submittedName>
        <fullName evidence="1">Uncharacterized protein</fullName>
    </submittedName>
</protein>
<dbReference type="AlphaFoldDB" id="X1TCB4"/>
<comment type="caution">
    <text evidence="1">The sequence shown here is derived from an EMBL/GenBank/DDBJ whole genome shotgun (WGS) entry which is preliminary data.</text>
</comment>
<organism evidence="1">
    <name type="scientific">marine sediment metagenome</name>
    <dbReference type="NCBI Taxonomy" id="412755"/>
    <lineage>
        <taxon>unclassified sequences</taxon>
        <taxon>metagenomes</taxon>
        <taxon>ecological metagenomes</taxon>
    </lineage>
</organism>
<sequence>MKRGFVLLLVIIVAAVAYFYSSGTKAKKKSDELLEAFKSVDSDLKKNEEKATETLSEKSKQDDTLSELKSLIVFKLQFIKQQLEKDVKISEKPWKELYPLLVSFNQKASPSEKQPILQLTPAQQPSFENWYYS</sequence>
<evidence type="ECO:0000313" key="1">
    <source>
        <dbReference type="EMBL" id="GAI88991.1"/>
    </source>
</evidence>
<proteinExistence type="predicted"/>
<feature type="non-terminal residue" evidence="1">
    <location>
        <position position="133"/>
    </location>
</feature>
<dbReference type="EMBL" id="BARW01020161">
    <property type="protein sequence ID" value="GAI88991.1"/>
    <property type="molecule type" value="Genomic_DNA"/>
</dbReference>
<accession>X1TCB4</accession>
<reference evidence="1" key="1">
    <citation type="journal article" date="2014" name="Front. Microbiol.">
        <title>High frequency of phylogenetically diverse reductive dehalogenase-homologous genes in deep subseafloor sedimentary metagenomes.</title>
        <authorList>
            <person name="Kawai M."/>
            <person name="Futagami T."/>
            <person name="Toyoda A."/>
            <person name="Takaki Y."/>
            <person name="Nishi S."/>
            <person name="Hori S."/>
            <person name="Arai W."/>
            <person name="Tsubouchi T."/>
            <person name="Morono Y."/>
            <person name="Uchiyama I."/>
            <person name="Ito T."/>
            <person name="Fujiyama A."/>
            <person name="Inagaki F."/>
            <person name="Takami H."/>
        </authorList>
    </citation>
    <scope>NUCLEOTIDE SEQUENCE</scope>
    <source>
        <strain evidence="1">Expedition CK06-06</strain>
    </source>
</reference>